<dbReference type="GO" id="GO:0022857">
    <property type="term" value="F:transmembrane transporter activity"/>
    <property type="evidence" value="ECO:0007669"/>
    <property type="project" value="InterPro"/>
</dbReference>
<dbReference type="GO" id="GO:0016020">
    <property type="term" value="C:membrane"/>
    <property type="evidence" value="ECO:0007669"/>
    <property type="project" value="UniProtKB-SubCell"/>
</dbReference>
<feature type="transmembrane region" description="Helical" evidence="6">
    <location>
        <begin position="179"/>
        <end position="198"/>
    </location>
</feature>
<feature type="transmembrane region" description="Helical" evidence="6">
    <location>
        <begin position="364"/>
        <end position="386"/>
    </location>
</feature>
<feature type="transmembrane region" description="Helical" evidence="6">
    <location>
        <begin position="305"/>
        <end position="327"/>
    </location>
</feature>
<dbReference type="PANTHER" id="PTHR42718">
    <property type="entry name" value="MAJOR FACILITATOR SUPERFAMILY MULTIDRUG TRANSPORTER MFSC"/>
    <property type="match status" value="1"/>
</dbReference>
<evidence type="ECO:0000256" key="6">
    <source>
        <dbReference type="SAM" id="Phobius"/>
    </source>
</evidence>
<evidence type="ECO:0000256" key="2">
    <source>
        <dbReference type="ARBA" id="ARBA00022448"/>
    </source>
</evidence>
<dbReference type="AlphaFoldDB" id="A0AA96ZX46"/>
<evidence type="ECO:0000256" key="1">
    <source>
        <dbReference type="ARBA" id="ARBA00004141"/>
    </source>
</evidence>
<keyword evidence="5 6" id="KW-0472">Membrane</keyword>
<feature type="transmembrane region" description="Helical" evidence="6">
    <location>
        <begin position="279"/>
        <end position="299"/>
    </location>
</feature>
<dbReference type="EMBL" id="CP131062">
    <property type="protein sequence ID" value="WNY28519.1"/>
    <property type="molecule type" value="Genomic_DNA"/>
</dbReference>
<dbReference type="Pfam" id="PF07690">
    <property type="entry name" value="MFS_1"/>
    <property type="match status" value="2"/>
</dbReference>
<dbReference type="PROSITE" id="PS00216">
    <property type="entry name" value="SUGAR_TRANSPORT_1"/>
    <property type="match status" value="1"/>
</dbReference>
<dbReference type="KEGG" id="mees:MmiEs2_07100"/>
<comment type="subcellular location">
    <subcellularLocation>
        <location evidence="1">Membrane</location>
        <topology evidence="1">Multi-pass membrane protein</topology>
    </subcellularLocation>
</comment>
<dbReference type="Gene3D" id="1.20.1250.20">
    <property type="entry name" value="MFS general substrate transporter like domains"/>
    <property type="match status" value="2"/>
</dbReference>
<evidence type="ECO:0000256" key="3">
    <source>
        <dbReference type="ARBA" id="ARBA00022692"/>
    </source>
</evidence>
<feature type="transmembrane region" description="Helical" evidence="6">
    <location>
        <begin position="407"/>
        <end position="428"/>
    </location>
</feature>
<feature type="transmembrane region" description="Helical" evidence="6">
    <location>
        <begin position="21"/>
        <end position="39"/>
    </location>
</feature>
<dbReference type="InterPro" id="IPR020846">
    <property type="entry name" value="MFS_dom"/>
</dbReference>
<keyword evidence="3 6" id="KW-0812">Transmembrane</keyword>
<accession>A0AA96ZX46</accession>
<evidence type="ECO:0000313" key="9">
    <source>
        <dbReference type="Proteomes" id="UP001302662"/>
    </source>
</evidence>
<dbReference type="CDD" id="cd17321">
    <property type="entry name" value="MFS_MMR_MDR_like"/>
    <property type="match status" value="1"/>
</dbReference>
<evidence type="ECO:0000256" key="5">
    <source>
        <dbReference type="ARBA" id="ARBA00023136"/>
    </source>
</evidence>
<proteinExistence type="predicted"/>
<evidence type="ECO:0000256" key="4">
    <source>
        <dbReference type="ARBA" id="ARBA00022989"/>
    </source>
</evidence>
<feature type="transmembrane region" description="Helical" evidence="6">
    <location>
        <begin position="90"/>
        <end position="117"/>
    </location>
</feature>
<reference evidence="8 9" key="1">
    <citation type="submission" date="2023-07" db="EMBL/GenBank/DDBJ databases">
        <title>Closed genome sequence of Methanimicrococcus sp. Es2.</title>
        <authorList>
            <person name="Protasov E."/>
            <person name="Platt K."/>
            <person name="Reeh H."/>
            <person name="Poehlein A."/>
            <person name="Daniel R."/>
            <person name="Brune A."/>
        </authorList>
    </citation>
    <scope>NUCLEOTIDE SEQUENCE [LARGE SCALE GENOMIC DNA]</scope>
    <source>
        <strain evidence="8 9">Es2</strain>
    </source>
</reference>
<feature type="transmembrane region" description="Helical" evidence="6">
    <location>
        <begin position="149"/>
        <end position="173"/>
    </location>
</feature>
<feature type="domain" description="Major facilitator superfamily (MFS) profile" evidence="7">
    <location>
        <begin position="24"/>
        <end position="472"/>
    </location>
</feature>
<dbReference type="GeneID" id="85197168"/>
<dbReference type="Proteomes" id="UP001302662">
    <property type="component" value="Chromosome"/>
</dbReference>
<sequence>MSSTAQNSESGKMPSLTSEQRRLVLIGISLASFMTPFGVSMLNLSLPEIGADFGVSTHALGWVATAYLLSSVLFLVPMARISDLVGRKKIFLAGMILATASACMQPFSPSFLFFILLRTLDGLSMACVFATSLPILSSIYPASSRGAVFGINIGVVYIGSSLGPVIGGIITQYFGWRSLFLLIIPLAAISTILIYRALKIEFIEGKGEPFDKTGAILYMITVFFVLFGLSNLPELWAFAATAIGLIALPVFIMYSRKQKYPIMQVNLFFTNKHFSRSNIAAFLNYAGTYAIIFFLSLYLQRVLMLPAGTAGFILLAQPLLQAIFSPFVGKLSDRFDSRYLTTFGMLLLAVGLFCLSTLNSESQILHLIIYEIIVGIGFAFFASPNTASIMGCVSRKDYSSASASLSVMRQSGMVLSMAIAMCVVSVFLGNTEMIRTDTIPLFLAAMRTTFYIGIVFCLAGAVLSYLRGPSVREEEVCEI</sequence>
<keyword evidence="4 6" id="KW-1133">Transmembrane helix</keyword>
<dbReference type="InterPro" id="IPR011701">
    <property type="entry name" value="MFS"/>
</dbReference>
<name>A0AA96ZX46_9EURY</name>
<evidence type="ECO:0000259" key="7">
    <source>
        <dbReference type="PROSITE" id="PS50850"/>
    </source>
</evidence>
<feature type="transmembrane region" description="Helical" evidence="6">
    <location>
        <begin position="210"/>
        <end position="229"/>
    </location>
</feature>
<dbReference type="PANTHER" id="PTHR42718:SF9">
    <property type="entry name" value="MAJOR FACILITATOR SUPERFAMILY MULTIDRUG TRANSPORTER MFSC"/>
    <property type="match status" value="1"/>
</dbReference>
<feature type="transmembrane region" description="Helical" evidence="6">
    <location>
        <begin position="448"/>
        <end position="466"/>
    </location>
</feature>
<keyword evidence="9" id="KW-1185">Reference proteome</keyword>
<organism evidence="8 9">
    <name type="scientific">Methanimicrococcus stummii</name>
    <dbReference type="NCBI Taxonomy" id="3028294"/>
    <lineage>
        <taxon>Archaea</taxon>
        <taxon>Methanobacteriati</taxon>
        <taxon>Methanobacteriota</taxon>
        <taxon>Stenosarchaea group</taxon>
        <taxon>Methanomicrobia</taxon>
        <taxon>Methanosarcinales</taxon>
        <taxon>Methanosarcinaceae</taxon>
        <taxon>Methanimicrococcus</taxon>
    </lineage>
</organism>
<protein>
    <submittedName>
        <fullName evidence="8">Riboflavin transporter RibZ</fullName>
    </submittedName>
</protein>
<keyword evidence="2" id="KW-0813">Transport</keyword>
<feature type="transmembrane region" description="Helical" evidence="6">
    <location>
        <begin position="59"/>
        <end position="78"/>
    </location>
</feature>
<dbReference type="SUPFAM" id="SSF103473">
    <property type="entry name" value="MFS general substrate transporter"/>
    <property type="match status" value="1"/>
</dbReference>
<gene>
    <name evidence="8" type="primary">ribZ</name>
    <name evidence="8" type="ORF">MmiEs2_07100</name>
</gene>
<dbReference type="PRINTS" id="PR01036">
    <property type="entry name" value="TCRTETB"/>
</dbReference>
<evidence type="ECO:0000313" key="8">
    <source>
        <dbReference type="EMBL" id="WNY28519.1"/>
    </source>
</evidence>
<feature type="transmembrane region" description="Helical" evidence="6">
    <location>
        <begin position="235"/>
        <end position="254"/>
    </location>
</feature>
<dbReference type="RefSeq" id="WP_316560062.1">
    <property type="nucleotide sequence ID" value="NZ_CP131062.1"/>
</dbReference>
<feature type="transmembrane region" description="Helical" evidence="6">
    <location>
        <begin position="339"/>
        <end position="358"/>
    </location>
</feature>
<dbReference type="PROSITE" id="PS50850">
    <property type="entry name" value="MFS"/>
    <property type="match status" value="1"/>
</dbReference>
<dbReference type="InterPro" id="IPR036259">
    <property type="entry name" value="MFS_trans_sf"/>
</dbReference>
<dbReference type="InterPro" id="IPR005829">
    <property type="entry name" value="Sugar_transporter_CS"/>
</dbReference>